<evidence type="ECO:0000313" key="4">
    <source>
        <dbReference type="EMBL" id="KAK9698756.1"/>
    </source>
</evidence>
<dbReference type="Gene3D" id="1.10.110.10">
    <property type="entry name" value="Plant lipid-transfer and hydrophobic proteins"/>
    <property type="match status" value="1"/>
</dbReference>
<protein>
    <recommendedName>
        <fullName evidence="3">Bifunctional inhibitor/plant lipid transfer protein/seed storage helical domain-containing protein</fullName>
    </recommendedName>
</protein>
<evidence type="ECO:0000259" key="3">
    <source>
        <dbReference type="SMART" id="SM00499"/>
    </source>
</evidence>
<evidence type="ECO:0000313" key="5">
    <source>
        <dbReference type="Proteomes" id="UP001443914"/>
    </source>
</evidence>
<reference evidence="4" key="1">
    <citation type="submission" date="2024-03" db="EMBL/GenBank/DDBJ databases">
        <title>WGS assembly of Saponaria officinalis var. Norfolk2.</title>
        <authorList>
            <person name="Jenkins J."/>
            <person name="Shu S."/>
            <person name="Grimwood J."/>
            <person name="Barry K."/>
            <person name="Goodstein D."/>
            <person name="Schmutz J."/>
            <person name="Leebens-Mack J."/>
            <person name="Osbourn A."/>
        </authorList>
    </citation>
    <scope>NUCLEOTIDE SEQUENCE [LARGE SCALE GENOMIC DNA]</scope>
    <source>
        <strain evidence="4">JIC</strain>
    </source>
</reference>
<name>A0AAW1JA82_SAPOF</name>
<evidence type="ECO:0000256" key="1">
    <source>
        <dbReference type="SAM" id="MobiDB-lite"/>
    </source>
</evidence>
<sequence length="168" mass="17891">MGLNKFLSLALIIFSIYSLLFPFVTPEITPSTENPSPEPISTFDDNPSRGITSSSAEPTPANNRNSKTKPSPTSSPAVKPSQMKCSVDDIKLEVCVDLLVGLLDLKIGDNLEDHPCCPVIQGLAGLEASICICTIVKGNPLGALRLNILLTLLLNLCGLQPLLGFDCI</sequence>
<accession>A0AAW1JA82</accession>
<keyword evidence="5" id="KW-1185">Reference proteome</keyword>
<feature type="compositionally biased region" description="Low complexity" evidence="1">
    <location>
        <begin position="68"/>
        <end position="81"/>
    </location>
</feature>
<dbReference type="Pfam" id="PF14547">
    <property type="entry name" value="Hydrophob_seed"/>
    <property type="match status" value="1"/>
</dbReference>
<dbReference type="SMART" id="SM00499">
    <property type="entry name" value="AAI"/>
    <property type="match status" value="1"/>
</dbReference>
<dbReference type="InterPro" id="IPR051636">
    <property type="entry name" value="Plant_LTP/defense-related"/>
</dbReference>
<proteinExistence type="predicted"/>
<feature type="signal peptide" evidence="2">
    <location>
        <begin position="1"/>
        <end position="26"/>
    </location>
</feature>
<dbReference type="PANTHER" id="PTHR31731">
    <property type="match status" value="1"/>
</dbReference>
<comment type="caution">
    <text evidence="4">The sequence shown here is derived from an EMBL/GenBank/DDBJ whole genome shotgun (WGS) entry which is preliminary data.</text>
</comment>
<feature type="region of interest" description="Disordered" evidence="1">
    <location>
        <begin position="29"/>
        <end position="81"/>
    </location>
</feature>
<dbReference type="EMBL" id="JBDFQZ010000008">
    <property type="protein sequence ID" value="KAK9698756.1"/>
    <property type="molecule type" value="Genomic_DNA"/>
</dbReference>
<dbReference type="InterPro" id="IPR036312">
    <property type="entry name" value="Bifun_inhib/LTP/seed_sf"/>
</dbReference>
<feature type="domain" description="Bifunctional inhibitor/plant lipid transfer protein/seed storage helical" evidence="3">
    <location>
        <begin position="85"/>
        <end position="167"/>
    </location>
</feature>
<dbReference type="Proteomes" id="UP001443914">
    <property type="component" value="Unassembled WGS sequence"/>
</dbReference>
<keyword evidence="2" id="KW-0732">Signal</keyword>
<organism evidence="4 5">
    <name type="scientific">Saponaria officinalis</name>
    <name type="common">Common soapwort</name>
    <name type="synonym">Lychnis saponaria</name>
    <dbReference type="NCBI Taxonomy" id="3572"/>
    <lineage>
        <taxon>Eukaryota</taxon>
        <taxon>Viridiplantae</taxon>
        <taxon>Streptophyta</taxon>
        <taxon>Embryophyta</taxon>
        <taxon>Tracheophyta</taxon>
        <taxon>Spermatophyta</taxon>
        <taxon>Magnoliopsida</taxon>
        <taxon>eudicotyledons</taxon>
        <taxon>Gunneridae</taxon>
        <taxon>Pentapetalae</taxon>
        <taxon>Caryophyllales</taxon>
        <taxon>Caryophyllaceae</taxon>
        <taxon>Caryophylleae</taxon>
        <taxon>Saponaria</taxon>
    </lineage>
</organism>
<dbReference type="AlphaFoldDB" id="A0AAW1JA82"/>
<dbReference type="InterPro" id="IPR016140">
    <property type="entry name" value="Bifunc_inhib/LTP/seed_store"/>
</dbReference>
<dbReference type="InterPro" id="IPR027923">
    <property type="entry name" value="Hydrophob_seed_dom"/>
</dbReference>
<feature type="chain" id="PRO_5043934677" description="Bifunctional inhibitor/plant lipid transfer protein/seed storage helical domain-containing protein" evidence="2">
    <location>
        <begin position="27"/>
        <end position="168"/>
    </location>
</feature>
<feature type="compositionally biased region" description="Polar residues" evidence="1">
    <location>
        <begin position="43"/>
        <end position="65"/>
    </location>
</feature>
<evidence type="ECO:0000256" key="2">
    <source>
        <dbReference type="SAM" id="SignalP"/>
    </source>
</evidence>
<gene>
    <name evidence="4" type="ORF">RND81_08G128800</name>
</gene>
<dbReference type="SUPFAM" id="SSF47699">
    <property type="entry name" value="Bifunctional inhibitor/lipid-transfer protein/seed storage 2S albumin"/>
    <property type="match status" value="1"/>
</dbReference>